<keyword evidence="2" id="KW-1185">Reference proteome</keyword>
<evidence type="ECO:0008006" key="3">
    <source>
        <dbReference type="Google" id="ProtNLM"/>
    </source>
</evidence>
<dbReference type="EMBL" id="CP059399">
    <property type="protein sequence ID" value="QLY29148.1"/>
    <property type="molecule type" value="Genomic_DNA"/>
</dbReference>
<evidence type="ECO:0000313" key="2">
    <source>
        <dbReference type="Proteomes" id="UP000515512"/>
    </source>
</evidence>
<dbReference type="AlphaFoldDB" id="A0A7D6Z7X4"/>
<organism evidence="1 2">
    <name type="scientific">Nocardia huaxiensis</name>
    <dbReference type="NCBI Taxonomy" id="2755382"/>
    <lineage>
        <taxon>Bacteria</taxon>
        <taxon>Bacillati</taxon>
        <taxon>Actinomycetota</taxon>
        <taxon>Actinomycetes</taxon>
        <taxon>Mycobacteriales</taxon>
        <taxon>Nocardiaceae</taxon>
        <taxon>Nocardia</taxon>
    </lineage>
</organism>
<reference evidence="1 2" key="1">
    <citation type="submission" date="2020-07" db="EMBL/GenBank/DDBJ databases">
        <authorList>
            <person name="Zhuang K."/>
            <person name="Ran Y."/>
        </authorList>
    </citation>
    <scope>NUCLEOTIDE SEQUENCE [LARGE SCALE GENOMIC DNA]</scope>
    <source>
        <strain evidence="1 2">WCH-YHL-001</strain>
    </source>
</reference>
<sequence length="99" mass="10330">MFQVDPDDLRGLSSSMEAVAAALEELEVLSAAVAAGGALPGANLTELCTSAGEVTESAYRRAANRCRRIAQIAHGGAGTYEVTDDYFRSRIAALGISRP</sequence>
<dbReference type="Proteomes" id="UP000515512">
    <property type="component" value="Chromosome"/>
</dbReference>
<gene>
    <name evidence="1" type="ORF">H0264_28175</name>
</gene>
<name>A0A7D6Z7X4_9NOCA</name>
<protein>
    <recommendedName>
        <fullName evidence="3">Excreted virulence factor EspC (Type VII ESX diderm)</fullName>
    </recommendedName>
</protein>
<evidence type="ECO:0000313" key="1">
    <source>
        <dbReference type="EMBL" id="QLY29148.1"/>
    </source>
</evidence>
<proteinExistence type="predicted"/>
<dbReference type="KEGG" id="nhu:H0264_28175"/>
<dbReference type="RefSeq" id="WP_181580353.1">
    <property type="nucleotide sequence ID" value="NZ_CP059399.1"/>
</dbReference>
<accession>A0A7D6Z7X4</accession>